<gene>
    <name evidence="1" type="ORF">EYF80_034485</name>
</gene>
<accession>A0A4Z2GQB8</accession>
<keyword evidence="2" id="KW-1185">Reference proteome</keyword>
<dbReference type="EMBL" id="SRLO01000460">
    <property type="protein sequence ID" value="TNN55295.1"/>
    <property type="molecule type" value="Genomic_DNA"/>
</dbReference>
<dbReference type="Proteomes" id="UP000314294">
    <property type="component" value="Unassembled WGS sequence"/>
</dbReference>
<reference evidence="1 2" key="1">
    <citation type="submission" date="2019-03" db="EMBL/GenBank/DDBJ databases">
        <title>First draft genome of Liparis tanakae, snailfish: a comprehensive survey of snailfish specific genes.</title>
        <authorList>
            <person name="Kim W."/>
            <person name="Song I."/>
            <person name="Jeong J.-H."/>
            <person name="Kim D."/>
            <person name="Kim S."/>
            <person name="Ryu S."/>
            <person name="Song J.Y."/>
            <person name="Lee S.K."/>
        </authorList>
    </citation>
    <scope>NUCLEOTIDE SEQUENCE [LARGE SCALE GENOMIC DNA]</scope>
    <source>
        <tissue evidence="1">Muscle</tissue>
    </source>
</reference>
<proteinExistence type="predicted"/>
<organism evidence="1 2">
    <name type="scientific">Liparis tanakae</name>
    <name type="common">Tanaka's snailfish</name>
    <dbReference type="NCBI Taxonomy" id="230148"/>
    <lineage>
        <taxon>Eukaryota</taxon>
        <taxon>Metazoa</taxon>
        <taxon>Chordata</taxon>
        <taxon>Craniata</taxon>
        <taxon>Vertebrata</taxon>
        <taxon>Euteleostomi</taxon>
        <taxon>Actinopterygii</taxon>
        <taxon>Neopterygii</taxon>
        <taxon>Teleostei</taxon>
        <taxon>Neoteleostei</taxon>
        <taxon>Acanthomorphata</taxon>
        <taxon>Eupercaria</taxon>
        <taxon>Perciformes</taxon>
        <taxon>Cottioidei</taxon>
        <taxon>Cottales</taxon>
        <taxon>Liparidae</taxon>
        <taxon>Liparis</taxon>
    </lineage>
</organism>
<protein>
    <submittedName>
        <fullName evidence="1">Uncharacterized protein</fullName>
    </submittedName>
</protein>
<sequence length="63" mass="7329">MTVKLCPVSLNINRYAVSQSELPYRPCVATAVIRVRLPRSTSNHWYRLENHLLRNSGCFHVLF</sequence>
<dbReference type="AlphaFoldDB" id="A0A4Z2GQB8"/>
<evidence type="ECO:0000313" key="2">
    <source>
        <dbReference type="Proteomes" id="UP000314294"/>
    </source>
</evidence>
<evidence type="ECO:0000313" key="1">
    <source>
        <dbReference type="EMBL" id="TNN55295.1"/>
    </source>
</evidence>
<name>A0A4Z2GQB8_9TELE</name>
<comment type="caution">
    <text evidence="1">The sequence shown here is derived from an EMBL/GenBank/DDBJ whole genome shotgun (WGS) entry which is preliminary data.</text>
</comment>